<dbReference type="EMBL" id="JAODUP010000031">
    <property type="protein sequence ID" value="KAK2167176.1"/>
    <property type="molecule type" value="Genomic_DNA"/>
</dbReference>
<reference evidence="1" key="1">
    <citation type="journal article" date="2023" name="Mol. Biol. Evol.">
        <title>Third-Generation Sequencing Reveals the Adaptive Role of the Epigenome in Three Deep-Sea Polychaetes.</title>
        <authorList>
            <person name="Perez M."/>
            <person name="Aroh O."/>
            <person name="Sun Y."/>
            <person name="Lan Y."/>
            <person name="Juniper S.K."/>
            <person name="Young C.R."/>
            <person name="Angers B."/>
            <person name="Qian P.Y."/>
        </authorList>
    </citation>
    <scope>NUCLEOTIDE SEQUENCE</scope>
    <source>
        <strain evidence="1">P08H-3</strain>
    </source>
</reference>
<sequence>MSFRIRTSRKKDYEMGDGWCYIYLLEAPIYSKCIR</sequence>
<proteinExistence type="predicted"/>
<gene>
    <name evidence="1" type="ORF">LSH36_31g00060</name>
</gene>
<comment type="caution">
    <text evidence="1">The sequence shown here is derived from an EMBL/GenBank/DDBJ whole genome shotgun (WGS) entry which is preliminary data.</text>
</comment>
<name>A0AAD9K9F0_9ANNE</name>
<protein>
    <submittedName>
        <fullName evidence="1">Uncharacterized protein</fullName>
    </submittedName>
</protein>
<dbReference type="AlphaFoldDB" id="A0AAD9K9F0"/>
<keyword evidence="2" id="KW-1185">Reference proteome</keyword>
<dbReference type="Proteomes" id="UP001208570">
    <property type="component" value="Unassembled WGS sequence"/>
</dbReference>
<organism evidence="1 2">
    <name type="scientific">Paralvinella palmiformis</name>
    <dbReference type="NCBI Taxonomy" id="53620"/>
    <lineage>
        <taxon>Eukaryota</taxon>
        <taxon>Metazoa</taxon>
        <taxon>Spiralia</taxon>
        <taxon>Lophotrochozoa</taxon>
        <taxon>Annelida</taxon>
        <taxon>Polychaeta</taxon>
        <taxon>Sedentaria</taxon>
        <taxon>Canalipalpata</taxon>
        <taxon>Terebellida</taxon>
        <taxon>Terebelliformia</taxon>
        <taxon>Alvinellidae</taxon>
        <taxon>Paralvinella</taxon>
    </lineage>
</organism>
<evidence type="ECO:0000313" key="1">
    <source>
        <dbReference type="EMBL" id="KAK2167176.1"/>
    </source>
</evidence>
<evidence type="ECO:0000313" key="2">
    <source>
        <dbReference type="Proteomes" id="UP001208570"/>
    </source>
</evidence>
<accession>A0AAD9K9F0</accession>